<feature type="compositionally biased region" description="Low complexity" evidence="1">
    <location>
        <begin position="21"/>
        <end position="37"/>
    </location>
</feature>
<evidence type="ECO:0000259" key="3">
    <source>
        <dbReference type="Pfam" id="PF20237"/>
    </source>
</evidence>
<evidence type="ECO:0000256" key="1">
    <source>
        <dbReference type="SAM" id="MobiDB-lite"/>
    </source>
</evidence>
<feature type="compositionally biased region" description="Basic and acidic residues" evidence="1">
    <location>
        <begin position="1"/>
        <end position="14"/>
    </location>
</feature>
<evidence type="ECO:0000313" key="5">
    <source>
        <dbReference type="Proteomes" id="UP000016931"/>
    </source>
</evidence>
<dbReference type="GeneID" id="27906240"/>
<keyword evidence="5" id="KW-1185">Reference proteome</keyword>
<sequence length="366" mass="41514">MDEKEVEKDVERHQSPSLPPATASRTNTSWSRTSSTTFAKELPRQDTLRSSTSSSTTCPSRPLERRQTWKPEAEALHGYPMLARFLGTRENYAIYRSFTALNARNLLYHQAKLTHLEHEMHEIEQDLEHEQLHYKVQHLFADDTTCEPGTPGHKLRGKYKELSHALDKYNHLLLQQSKLHRLSHPDGTFVESIWNFINNQATPCPNWLQHPENTAYAIIDGTHTSLQDDLVTLNRAFREQDPFTKFFTSTFLTWWHGIYSRFRAPDGDMGEYVYGDANVSTVMRAFVMVLASALPTCSIVALYFIEDTIRRLAFIVMFSAVFASALTLFTEARSIDVFTASVALASVQVVFVGTAFGSNGDGQARG</sequence>
<feature type="transmembrane region" description="Helical" evidence="2">
    <location>
        <begin position="312"/>
        <end position="329"/>
    </location>
</feature>
<dbReference type="PANTHER" id="PTHR34502:SF5">
    <property type="entry name" value="DUF6594 DOMAIN-CONTAINING PROTEIN"/>
    <property type="match status" value="1"/>
</dbReference>
<dbReference type="STRING" id="692275.N1QDU4"/>
<feature type="transmembrane region" description="Helical" evidence="2">
    <location>
        <begin position="285"/>
        <end position="305"/>
    </location>
</feature>
<dbReference type="OMA" id="MFFETAA"/>
<dbReference type="EMBL" id="KB456267">
    <property type="protein sequence ID" value="EMF10330.1"/>
    <property type="molecule type" value="Genomic_DNA"/>
</dbReference>
<dbReference type="OrthoDB" id="5342093at2759"/>
<dbReference type="PANTHER" id="PTHR34502">
    <property type="entry name" value="DUF6594 DOMAIN-CONTAINING PROTEIN-RELATED"/>
    <property type="match status" value="1"/>
</dbReference>
<keyword evidence="2" id="KW-0472">Membrane</keyword>
<gene>
    <name evidence="4" type="ORF">SEPMUDRAFT_49248</name>
</gene>
<feature type="transmembrane region" description="Helical" evidence="2">
    <location>
        <begin position="335"/>
        <end position="356"/>
    </location>
</feature>
<protein>
    <recommendedName>
        <fullName evidence="3">DUF6594 domain-containing protein</fullName>
    </recommendedName>
</protein>
<dbReference type="HOGENOM" id="CLU_051118_3_2_1"/>
<name>N1QDU4_SPHMS</name>
<keyword evidence="2" id="KW-1133">Transmembrane helix</keyword>
<dbReference type="RefSeq" id="XP_016758451.1">
    <property type="nucleotide sequence ID" value="XM_016909103.1"/>
</dbReference>
<dbReference type="Pfam" id="PF20237">
    <property type="entry name" value="DUF6594"/>
    <property type="match status" value="1"/>
</dbReference>
<evidence type="ECO:0000313" key="4">
    <source>
        <dbReference type="EMBL" id="EMF10330.1"/>
    </source>
</evidence>
<organism evidence="4 5">
    <name type="scientific">Sphaerulina musiva (strain SO2202)</name>
    <name type="common">Poplar stem canker fungus</name>
    <name type="synonym">Septoria musiva</name>
    <dbReference type="NCBI Taxonomy" id="692275"/>
    <lineage>
        <taxon>Eukaryota</taxon>
        <taxon>Fungi</taxon>
        <taxon>Dikarya</taxon>
        <taxon>Ascomycota</taxon>
        <taxon>Pezizomycotina</taxon>
        <taxon>Dothideomycetes</taxon>
        <taxon>Dothideomycetidae</taxon>
        <taxon>Mycosphaerellales</taxon>
        <taxon>Mycosphaerellaceae</taxon>
        <taxon>Sphaerulina</taxon>
    </lineage>
</organism>
<evidence type="ECO:0000256" key="2">
    <source>
        <dbReference type="SAM" id="Phobius"/>
    </source>
</evidence>
<keyword evidence="2" id="KW-0812">Transmembrane</keyword>
<proteinExistence type="predicted"/>
<feature type="domain" description="DUF6594" evidence="3">
    <location>
        <begin position="79"/>
        <end position="349"/>
    </location>
</feature>
<dbReference type="Proteomes" id="UP000016931">
    <property type="component" value="Unassembled WGS sequence"/>
</dbReference>
<feature type="region of interest" description="Disordered" evidence="1">
    <location>
        <begin position="1"/>
        <end position="68"/>
    </location>
</feature>
<accession>N1QDU4</accession>
<dbReference type="eggNOG" id="ENOG502RIUT">
    <property type="taxonomic scope" value="Eukaryota"/>
</dbReference>
<dbReference type="InterPro" id="IPR046529">
    <property type="entry name" value="DUF6594"/>
</dbReference>
<dbReference type="AlphaFoldDB" id="N1QDU4"/>
<reference evidence="4 5" key="1">
    <citation type="journal article" date="2012" name="PLoS Pathog.">
        <title>Diverse lifestyles and strategies of plant pathogenesis encoded in the genomes of eighteen Dothideomycetes fungi.</title>
        <authorList>
            <person name="Ohm R.A."/>
            <person name="Feau N."/>
            <person name="Henrissat B."/>
            <person name="Schoch C.L."/>
            <person name="Horwitz B.A."/>
            <person name="Barry K.W."/>
            <person name="Condon B.J."/>
            <person name="Copeland A.C."/>
            <person name="Dhillon B."/>
            <person name="Glaser F."/>
            <person name="Hesse C.N."/>
            <person name="Kosti I."/>
            <person name="LaButti K."/>
            <person name="Lindquist E.A."/>
            <person name="Lucas S."/>
            <person name="Salamov A.A."/>
            <person name="Bradshaw R.E."/>
            <person name="Ciuffetti L."/>
            <person name="Hamelin R.C."/>
            <person name="Kema G.H.J."/>
            <person name="Lawrence C."/>
            <person name="Scott J.A."/>
            <person name="Spatafora J.W."/>
            <person name="Turgeon B.G."/>
            <person name="de Wit P.J.G.M."/>
            <person name="Zhong S."/>
            <person name="Goodwin S.B."/>
            <person name="Grigoriev I.V."/>
        </authorList>
    </citation>
    <scope>NUCLEOTIDE SEQUENCE [LARGE SCALE GENOMIC DNA]</scope>
    <source>
        <strain evidence="4 5">SO2202</strain>
    </source>
</reference>